<feature type="transmembrane region" description="Helical" evidence="7">
    <location>
        <begin position="228"/>
        <end position="250"/>
    </location>
</feature>
<feature type="transmembrane region" description="Helical" evidence="7">
    <location>
        <begin position="357"/>
        <end position="382"/>
    </location>
</feature>
<feature type="transmembrane region" description="Helical" evidence="7">
    <location>
        <begin position="141"/>
        <end position="163"/>
    </location>
</feature>
<dbReference type="Gene3D" id="1.20.1720.10">
    <property type="entry name" value="Multidrug resistance protein D"/>
    <property type="match status" value="1"/>
</dbReference>
<evidence type="ECO:0000313" key="10">
    <source>
        <dbReference type="Proteomes" id="UP000371041"/>
    </source>
</evidence>
<keyword evidence="3" id="KW-1003">Cell membrane</keyword>
<feature type="domain" description="Major facilitator superfamily (MFS) profile" evidence="8">
    <location>
        <begin position="17"/>
        <end position="460"/>
    </location>
</feature>
<feature type="transmembrane region" description="Helical" evidence="7">
    <location>
        <begin position="16"/>
        <end position="39"/>
    </location>
</feature>
<evidence type="ECO:0000259" key="8">
    <source>
        <dbReference type="PROSITE" id="PS50850"/>
    </source>
</evidence>
<dbReference type="InterPro" id="IPR036259">
    <property type="entry name" value="MFS_trans_sf"/>
</dbReference>
<dbReference type="AlphaFoldDB" id="A0A5Q3Q991"/>
<protein>
    <submittedName>
        <fullName evidence="9">DHA2 family efflux MFS transporter permease subunit</fullName>
    </submittedName>
</protein>
<evidence type="ECO:0000256" key="6">
    <source>
        <dbReference type="ARBA" id="ARBA00023136"/>
    </source>
</evidence>
<evidence type="ECO:0000313" key="9">
    <source>
        <dbReference type="EMBL" id="QGK70410.1"/>
    </source>
</evidence>
<dbReference type="EMBL" id="CP045929">
    <property type="protein sequence ID" value="QGK70410.1"/>
    <property type="molecule type" value="Genomic_DNA"/>
</dbReference>
<evidence type="ECO:0000256" key="7">
    <source>
        <dbReference type="SAM" id="Phobius"/>
    </source>
</evidence>
<dbReference type="SUPFAM" id="SSF103473">
    <property type="entry name" value="MFS general substrate transporter"/>
    <property type="match status" value="1"/>
</dbReference>
<evidence type="ECO:0000256" key="3">
    <source>
        <dbReference type="ARBA" id="ARBA00022475"/>
    </source>
</evidence>
<keyword evidence="6 7" id="KW-0472">Membrane</keyword>
<dbReference type="GO" id="GO:0005886">
    <property type="term" value="C:plasma membrane"/>
    <property type="evidence" value="ECO:0007669"/>
    <property type="project" value="UniProtKB-SubCell"/>
</dbReference>
<feature type="transmembrane region" description="Helical" evidence="7">
    <location>
        <begin position="83"/>
        <end position="102"/>
    </location>
</feature>
<dbReference type="Proteomes" id="UP000371041">
    <property type="component" value="Chromosome"/>
</dbReference>
<feature type="transmembrane region" description="Helical" evidence="7">
    <location>
        <begin position="271"/>
        <end position="292"/>
    </location>
</feature>
<feature type="transmembrane region" description="Helical" evidence="7">
    <location>
        <begin position="403"/>
        <end position="422"/>
    </location>
</feature>
<dbReference type="PANTHER" id="PTHR42718">
    <property type="entry name" value="MAJOR FACILITATOR SUPERFAMILY MULTIDRUG TRANSPORTER MFSC"/>
    <property type="match status" value="1"/>
</dbReference>
<dbReference type="InterPro" id="IPR020846">
    <property type="entry name" value="MFS_dom"/>
</dbReference>
<dbReference type="InterPro" id="IPR011701">
    <property type="entry name" value="MFS"/>
</dbReference>
<feature type="transmembrane region" description="Helical" evidence="7">
    <location>
        <begin position="298"/>
        <end position="319"/>
    </location>
</feature>
<dbReference type="KEGG" id="sace:GIY23_13550"/>
<sequence length="487" mass="49177">MAAPAGVALESASGRWLLVATMLGSGVAFLDGSVVNVALPAIGRDLGGGFAVLQWTVDAYLLTLGALLLLGGAIGDRYGRRRVFQLGLVLFTLASLACGLAPSGPALIVARLAQGMGGALLVPGSLALINATVRTDDRGRAVGTWAALTGVASAIGPFVGGWLVDAVSWRWVFLINLPIAAAAIYAAQRHVPESKGSSTGPPDLAGAFTATLGLAGCVYALIEIPAHGATTVTLVAAVVGVAALVLFPFLEKRHPDPLLPLELFRSRQFTGANLTTLTVYAALGGALFLLSLQLQTTMGYSALAAGTATLPITIIMLLLSSRMGGLAQRTGPRLPMTIGPLVCAVGLALMTRAQPGAGYVTGVLPGVVVFGLGLAITVAPLTSAVLASVDPERGGVASGVNNAVSRIAGLLAVAVLPVVAGWDPAGPGGVGTVFGRALLISAVLCAFGGALAWWTIDRTVAVQSSPVPGVQHACQHPCTRESANTSD</sequence>
<dbReference type="NCBIfam" id="TIGR00711">
    <property type="entry name" value="efflux_EmrB"/>
    <property type="match status" value="1"/>
</dbReference>
<feature type="transmembrane region" description="Helical" evidence="7">
    <location>
        <begin position="204"/>
        <end position="222"/>
    </location>
</feature>
<keyword evidence="5 7" id="KW-1133">Transmembrane helix</keyword>
<feature type="transmembrane region" description="Helical" evidence="7">
    <location>
        <begin position="51"/>
        <end position="71"/>
    </location>
</feature>
<dbReference type="Pfam" id="PF07690">
    <property type="entry name" value="MFS_1"/>
    <property type="match status" value="1"/>
</dbReference>
<keyword evidence="4 7" id="KW-0812">Transmembrane</keyword>
<comment type="subcellular location">
    <subcellularLocation>
        <location evidence="1">Cell membrane</location>
        <topology evidence="1">Multi-pass membrane protein</topology>
    </subcellularLocation>
</comment>
<reference evidence="10" key="1">
    <citation type="submission" date="2019-11" db="EMBL/GenBank/DDBJ databases">
        <title>The complete genome sequence of Saccharopolyspora sp. E2A.</title>
        <authorList>
            <person name="Zhang G."/>
        </authorList>
    </citation>
    <scope>NUCLEOTIDE SEQUENCE [LARGE SCALE GENOMIC DNA]</scope>
    <source>
        <strain evidence="10">E2A</strain>
    </source>
</reference>
<gene>
    <name evidence="9" type="ORF">GIY23_13550</name>
</gene>
<evidence type="ECO:0000256" key="5">
    <source>
        <dbReference type="ARBA" id="ARBA00022989"/>
    </source>
</evidence>
<evidence type="ECO:0000256" key="2">
    <source>
        <dbReference type="ARBA" id="ARBA00022448"/>
    </source>
</evidence>
<keyword evidence="2" id="KW-0813">Transport</keyword>
<evidence type="ECO:0000256" key="1">
    <source>
        <dbReference type="ARBA" id="ARBA00004651"/>
    </source>
</evidence>
<keyword evidence="10" id="KW-1185">Reference proteome</keyword>
<dbReference type="InterPro" id="IPR004638">
    <property type="entry name" value="EmrB-like"/>
</dbReference>
<evidence type="ECO:0000256" key="4">
    <source>
        <dbReference type="ARBA" id="ARBA00022692"/>
    </source>
</evidence>
<feature type="transmembrane region" description="Helical" evidence="7">
    <location>
        <begin position="108"/>
        <end position="129"/>
    </location>
</feature>
<organism evidence="9 10">
    <name type="scientific">Allosaccharopolyspora coralli</name>
    <dbReference type="NCBI Taxonomy" id="2665642"/>
    <lineage>
        <taxon>Bacteria</taxon>
        <taxon>Bacillati</taxon>
        <taxon>Actinomycetota</taxon>
        <taxon>Actinomycetes</taxon>
        <taxon>Pseudonocardiales</taxon>
        <taxon>Pseudonocardiaceae</taxon>
        <taxon>Allosaccharopolyspora</taxon>
    </lineage>
</organism>
<name>A0A5Q3Q991_9PSEU</name>
<dbReference type="Gene3D" id="1.20.1250.20">
    <property type="entry name" value="MFS general substrate transporter like domains"/>
    <property type="match status" value="1"/>
</dbReference>
<dbReference type="CDD" id="cd17321">
    <property type="entry name" value="MFS_MMR_MDR_like"/>
    <property type="match status" value="1"/>
</dbReference>
<dbReference type="RefSeq" id="WP_154076993.1">
    <property type="nucleotide sequence ID" value="NZ_CP045929.1"/>
</dbReference>
<dbReference type="PANTHER" id="PTHR42718:SF42">
    <property type="entry name" value="EXPORT PROTEIN"/>
    <property type="match status" value="1"/>
</dbReference>
<proteinExistence type="predicted"/>
<dbReference type="GO" id="GO:0022857">
    <property type="term" value="F:transmembrane transporter activity"/>
    <property type="evidence" value="ECO:0007669"/>
    <property type="project" value="InterPro"/>
</dbReference>
<dbReference type="PROSITE" id="PS50850">
    <property type="entry name" value="MFS"/>
    <property type="match status" value="1"/>
</dbReference>
<accession>A0A5Q3Q991</accession>
<feature type="transmembrane region" description="Helical" evidence="7">
    <location>
        <begin position="434"/>
        <end position="456"/>
    </location>
</feature>